<accession>A0AAN8IVA8</accession>
<name>A0AAN8IVA8_PATCE</name>
<evidence type="ECO:0008006" key="5">
    <source>
        <dbReference type="Google" id="ProtNLM"/>
    </source>
</evidence>
<protein>
    <recommendedName>
        <fullName evidence="5">CCHC-type domain-containing protein</fullName>
    </recommendedName>
</protein>
<dbReference type="AlphaFoldDB" id="A0AAN8IVA8"/>
<feature type="compositionally biased region" description="Basic and acidic residues" evidence="1">
    <location>
        <begin position="264"/>
        <end position="286"/>
    </location>
</feature>
<feature type="compositionally biased region" description="Basic and acidic residues" evidence="1">
    <location>
        <begin position="304"/>
        <end position="315"/>
    </location>
</feature>
<proteinExistence type="predicted"/>
<evidence type="ECO:0000313" key="4">
    <source>
        <dbReference type="Proteomes" id="UP001347796"/>
    </source>
</evidence>
<dbReference type="Proteomes" id="UP001347796">
    <property type="component" value="Unassembled WGS sequence"/>
</dbReference>
<evidence type="ECO:0000256" key="1">
    <source>
        <dbReference type="SAM" id="MobiDB-lite"/>
    </source>
</evidence>
<reference evidence="3 4" key="1">
    <citation type="submission" date="2024-01" db="EMBL/GenBank/DDBJ databases">
        <title>The genome of the rayed Mediterranean limpet Patella caerulea (Linnaeus, 1758).</title>
        <authorList>
            <person name="Anh-Thu Weber A."/>
            <person name="Halstead-Nussloch G."/>
        </authorList>
    </citation>
    <scope>NUCLEOTIDE SEQUENCE [LARGE SCALE GENOMIC DNA]</scope>
    <source>
        <strain evidence="3">AATW-2023a</strain>
        <tissue evidence="3">Whole specimen</tissue>
    </source>
</reference>
<dbReference type="EMBL" id="JAZGQO010000034">
    <property type="protein sequence ID" value="KAK6165060.1"/>
    <property type="molecule type" value="Genomic_DNA"/>
</dbReference>
<sequence>MMSAFTTKFRINDGDIDRDILERTVRVFVSGDDRVWRSGIVSAVSSIIPKENIVAIDKRGSFREWFVTVSSKNDVELLDIAGSYQNERSKFDFSPSDRRRVEFRVHRAPRFLKQSVLAHIFEAHGRIISITELASNEPGAMNLRNGIKVVRMEMREDKMAAVPHFLESEDGAYKLLITSRDRAPLCLRCKCLGHVASNCTYNTTQDPNLFSSRVVNQGLINNVVTSSDSDCSSEFSYREGDQVMGEDEEDNGKLDSEEGIDDNSENKASNENKGENDKVTDAEAKLVEQMAFSDSWPEQVINEENEKKKERENAKRKVAMINEASTHEGGGEVIKSKKKDKKKT</sequence>
<feature type="region of interest" description="Disordered" evidence="1">
    <location>
        <begin position="231"/>
        <end position="344"/>
    </location>
</feature>
<keyword evidence="4" id="KW-1185">Reference proteome</keyword>
<evidence type="ECO:0000313" key="3">
    <source>
        <dbReference type="EMBL" id="KAK6165062.1"/>
    </source>
</evidence>
<evidence type="ECO:0000313" key="2">
    <source>
        <dbReference type="EMBL" id="KAK6165060.1"/>
    </source>
</evidence>
<organism evidence="3 4">
    <name type="scientific">Patella caerulea</name>
    <name type="common">Rayed Mediterranean limpet</name>
    <dbReference type="NCBI Taxonomy" id="87958"/>
    <lineage>
        <taxon>Eukaryota</taxon>
        <taxon>Metazoa</taxon>
        <taxon>Spiralia</taxon>
        <taxon>Lophotrochozoa</taxon>
        <taxon>Mollusca</taxon>
        <taxon>Gastropoda</taxon>
        <taxon>Patellogastropoda</taxon>
        <taxon>Patelloidea</taxon>
        <taxon>Patellidae</taxon>
        <taxon>Patella</taxon>
    </lineage>
</organism>
<comment type="caution">
    <text evidence="3">The sequence shown here is derived from an EMBL/GenBank/DDBJ whole genome shotgun (WGS) entry which is preliminary data.</text>
</comment>
<dbReference type="EMBL" id="JAZGQO010000034">
    <property type="protein sequence ID" value="KAK6165062.1"/>
    <property type="molecule type" value="Genomic_DNA"/>
</dbReference>
<gene>
    <name evidence="2" type="ORF">SNE40_023700</name>
    <name evidence="3" type="ORF">SNE40_023702</name>
</gene>